<dbReference type="Gene3D" id="3.40.50.2300">
    <property type="match status" value="1"/>
</dbReference>
<dbReference type="Pfam" id="PF00072">
    <property type="entry name" value="Response_reg"/>
    <property type="match status" value="1"/>
</dbReference>
<evidence type="ECO:0000256" key="8">
    <source>
        <dbReference type="PROSITE-ProRule" id="PRU00169"/>
    </source>
</evidence>
<keyword evidence="6" id="KW-0378">Hydrolase</keyword>
<dbReference type="PRINTS" id="PR00344">
    <property type="entry name" value="BCTRLSENSOR"/>
</dbReference>
<dbReference type="SMART" id="SM00388">
    <property type="entry name" value="HisKA"/>
    <property type="match status" value="1"/>
</dbReference>
<dbReference type="EC" id="2.7.13.3" evidence="2"/>
<evidence type="ECO:0000313" key="12">
    <source>
        <dbReference type="EMBL" id="KOO03417.1"/>
    </source>
</evidence>
<feature type="coiled-coil region" evidence="9">
    <location>
        <begin position="2"/>
        <end position="29"/>
    </location>
</feature>
<evidence type="ECO:0000256" key="2">
    <source>
        <dbReference type="ARBA" id="ARBA00012438"/>
    </source>
</evidence>
<keyword evidence="4" id="KW-0808">Transferase</keyword>
<comment type="catalytic activity">
    <reaction evidence="1">
        <text>ATP + protein L-histidine = ADP + protein N-phospho-L-histidine.</text>
        <dbReference type="EC" id="2.7.13.3"/>
    </reaction>
</comment>
<dbReference type="InterPro" id="IPR011006">
    <property type="entry name" value="CheY-like_superfamily"/>
</dbReference>
<keyword evidence="3 8" id="KW-0597">Phosphoprotein</keyword>
<dbReference type="InterPro" id="IPR003661">
    <property type="entry name" value="HisK_dim/P_dom"/>
</dbReference>
<protein>
    <recommendedName>
        <fullName evidence="2">histidine kinase</fullName>
        <ecNumber evidence="2">2.7.13.3</ecNumber>
    </recommendedName>
</protein>
<comment type="caution">
    <text evidence="12">The sequence shown here is derived from an EMBL/GenBank/DDBJ whole genome shotgun (WGS) entry which is preliminary data.</text>
</comment>
<dbReference type="RefSeq" id="WP_053395404.1">
    <property type="nucleotide sequence ID" value="NZ_LHPJ01000007.1"/>
</dbReference>
<dbReference type="PANTHER" id="PTHR43047:SF64">
    <property type="entry name" value="HISTIDINE KINASE CONTAINING CHEY-HOMOLOGOUS RECEIVER DOMAIN AND PAS DOMAIN-RELATED"/>
    <property type="match status" value="1"/>
</dbReference>
<evidence type="ECO:0000259" key="10">
    <source>
        <dbReference type="PROSITE" id="PS50109"/>
    </source>
</evidence>
<keyword evidence="13" id="KW-1185">Reference proteome</keyword>
<dbReference type="EMBL" id="LHPJ01000007">
    <property type="protein sequence ID" value="KOO03417.1"/>
    <property type="molecule type" value="Genomic_DNA"/>
</dbReference>
<dbReference type="GO" id="GO:0016787">
    <property type="term" value="F:hydrolase activity"/>
    <property type="evidence" value="ECO:0007669"/>
    <property type="project" value="UniProtKB-KW"/>
</dbReference>
<evidence type="ECO:0000256" key="5">
    <source>
        <dbReference type="ARBA" id="ARBA00022777"/>
    </source>
</evidence>
<keyword evidence="7" id="KW-0902">Two-component regulatory system</keyword>
<evidence type="ECO:0000256" key="1">
    <source>
        <dbReference type="ARBA" id="ARBA00000085"/>
    </source>
</evidence>
<keyword evidence="9" id="KW-0175">Coiled coil</keyword>
<dbReference type="InterPro" id="IPR036097">
    <property type="entry name" value="HisK_dim/P_sf"/>
</dbReference>
<dbReference type="SUPFAM" id="SSF55874">
    <property type="entry name" value="ATPase domain of HSP90 chaperone/DNA topoisomerase II/histidine kinase"/>
    <property type="match status" value="1"/>
</dbReference>
<dbReference type="CDD" id="cd16922">
    <property type="entry name" value="HATPase_EvgS-ArcB-TorS-like"/>
    <property type="match status" value="1"/>
</dbReference>
<dbReference type="AlphaFoldDB" id="A0A0M0HNL5"/>
<dbReference type="InterPro" id="IPR036890">
    <property type="entry name" value="HATPase_C_sf"/>
</dbReference>
<dbReference type="InterPro" id="IPR001789">
    <property type="entry name" value="Sig_transdc_resp-reg_receiver"/>
</dbReference>
<dbReference type="Proteomes" id="UP000037515">
    <property type="component" value="Unassembled WGS sequence"/>
</dbReference>
<dbReference type="OrthoDB" id="9810730at2"/>
<evidence type="ECO:0000256" key="3">
    <source>
        <dbReference type="ARBA" id="ARBA00022553"/>
    </source>
</evidence>
<dbReference type="PROSITE" id="PS50109">
    <property type="entry name" value="HIS_KIN"/>
    <property type="match status" value="1"/>
</dbReference>
<dbReference type="InterPro" id="IPR005467">
    <property type="entry name" value="His_kinase_dom"/>
</dbReference>
<dbReference type="FunFam" id="1.10.287.130:FF:000001">
    <property type="entry name" value="Two-component sensor histidine kinase"/>
    <property type="match status" value="1"/>
</dbReference>
<dbReference type="SUPFAM" id="SSF47384">
    <property type="entry name" value="Homodimeric domain of signal transducing histidine kinase"/>
    <property type="match status" value="1"/>
</dbReference>
<dbReference type="InterPro" id="IPR004358">
    <property type="entry name" value="Sig_transdc_His_kin-like_C"/>
</dbReference>
<evidence type="ECO:0000256" key="9">
    <source>
        <dbReference type="SAM" id="Coils"/>
    </source>
</evidence>
<accession>A0A0M0HNL5</accession>
<sequence>MCIKIKEQLNEALIELKQSQEREARLISENRSILDAISSITSATNKHQIFHELKSVLSLYIDFTDFIVLSKNVEDKHFKTLLTSNTTFDDITWFSGKKFSRALNGDCIILFEPTKSFEFSGLECSQAENINAALLTGVKTTVTESVILLVGERAGQFSLNSSATLSRFRPLIERALTDIEHKEQLQKLVDVRTKQLKHAQLKAEQANKSKSRFLAMMSHELRTPLNAVLGYIDVLKEEAEMTQQVEILGKMESSAEHLLVLINDILELSRIESGGFQIKNRWVNLYSEFTYILEHFQHVATLKGLDFSVSIEFEPNLLFHLDPARVMQIVFNLLGNAVKFTESGSVDLKAQLINKNLEITVKDTGIGIDKSRLETVFSQFKQADDSITRKYGGSGLGLTISKHLVELMQGDVSLESTLGEGSTFSIKLPVSVKTKMIEDTISEDDVNSISQNLNILVVEDTETNQMVIKLLLEKLGHQVVTLNNGQESVEYLRNNMGTVDLIFMDVSMPVMDGITATREIRRFCRETPVIALTAHAMDQDKQTCLDAGMNAFVSKPIRSKDIQSTLKAVINP</sequence>
<dbReference type="Gene3D" id="1.10.287.130">
    <property type="match status" value="1"/>
</dbReference>
<dbReference type="FunFam" id="3.30.565.10:FF:000010">
    <property type="entry name" value="Sensor histidine kinase RcsC"/>
    <property type="match status" value="1"/>
</dbReference>
<evidence type="ECO:0000256" key="4">
    <source>
        <dbReference type="ARBA" id="ARBA00022679"/>
    </source>
</evidence>
<dbReference type="PANTHER" id="PTHR43047">
    <property type="entry name" value="TWO-COMPONENT HISTIDINE PROTEIN KINASE"/>
    <property type="match status" value="1"/>
</dbReference>
<keyword evidence="5 12" id="KW-0418">Kinase</keyword>
<dbReference type="SMART" id="SM00448">
    <property type="entry name" value="REC"/>
    <property type="match status" value="1"/>
</dbReference>
<dbReference type="InterPro" id="IPR003594">
    <property type="entry name" value="HATPase_dom"/>
</dbReference>
<evidence type="ECO:0000256" key="7">
    <source>
        <dbReference type="ARBA" id="ARBA00023012"/>
    </source>
</evidence>
<gene>
    <name evidence="12" type="ORF">AKJ17_08655</name>
</gene>
<dbReference type="PATRIC" id="fig|693.5.peg.1771"/>
<dbReference type="Gene3D" id="3.30.565.10">
    <property type="entry name" value="Histidine kinase-like ATPase, C-terminal domain"/>
    <property type="match status" value="1"/>
</dbReference>
<feature type="modified residue" description="4-aspartylphosphate" evidence="8">
    <location>
        <position position="505"/>
    </location>
</feature>
<dbReference type="GO" id="GO:0000155">
    <property type="term" value="F:phosphorelay sensor kinase activity"/>
    <property type="evidence" value="ECO:0007669"/>
    <property type="project" value="InterPro"/>
</dbReference>
<organism evidence="12 13">
    <name type="scientific">Vibrio nereis</name>
    <dbReference type="NCBI Taxonomy" id="693"/>
    <lineage>
        <taxon>Bacteria</taxon>
        <taxon>Pseudomonadati</taxon>
        <taxon>Pseudomonadota</taxon>
        <taxon>Gammaproteobacteria</taxon>
        <taxon>Vibrionales</taxon>
        <taxon>Vibrionaceae</taxon>
        <taxon>Vibrio</taxon>
    </lineage>
</organism>
<evidence type="ECO:0000256" key="6">
    <source>
        <dbReference type="ARBA" id="ARBA00022801"/>
    </source>
</evidence>
<dbReference type="Pfam" id="PF00512">
    <property type="entry name" value="HisKA"/>
    <property type="match status" value="1"/>
</dbReference>
<dbReference type="SUPFAM" id="SSF52172">
    <property type="entry name" value="CheY-like"/>
    <property type="match status" value="1"/>
</dbReference>
<dbReference type="CDD" id="cd17546">
    <property type="entry name" value="REC_hyHK_CKI1_RcsC-like"/>
    <property type="match status" value="1"/>
</dbReference>
<feature type="domain" description="Histidine kinase" evidence="10">
    <location>
        <begin position="216"/>
        <end position="432"/>
    </location>
</feature>
<evidence type="ECO:0000313" key="13">
    <source>
        <dbReference type="Proteomes" id="UP000037515"/>
    </source>
</evidence>
<dbReference type="STRING" id="693.AKJ17_08655"/>
<proteinExistence type="predicted"/>
<name>A0A0M0HNL5_VIBNE</name>
<dbReference type="Pfam" id="PF02518">
    <property type="entry name" value="HATPase_c"/>
    <property type="match status" value="1"/>
</dbReference>
<evidence type="ECO:0000259" key="11">
    <source>
        <dbReference type="PROSITE" id="PS50110"/>
    </source>
</evidence>
<dbReference type="SMART" id="SM00387">
    <property type="entry name" value="HATPase_c"/>
    <property type="match status" value="1"/>
</dbReference>
<reference evidence="13" key="1">
    <citation type="submission" date="2015-08" db="EMBL/GenBank/DDBJ databases">
        <title>Vibrio galatheae sp. nov., a novel member of the Vibrionaceae family isolated from the Solomon Islands.</title>
        <authorList>
            <person name="Giubergia S."/>
            <person name="Machado H."/>
            <person name="Mateiu R.V."/>
            <person name="Gram L."/>
        </authorList>
    </citation>
    <scope>NUCLEOTIDE SEQUENCE [LARGE SCALE GENOMIC DNA]</scope>
    <source>
        <strain evidence="13">DSM 19584</strain>
    </source>
</reference>
<dbReference type="PROSITE" id="PS50110">
    <property type="entry name" value="RESPONSE_REGULATORY"/>
    <property type="match status" value="1"/>
</dbReference>
<feature type="domain" description="Response regulatory" evidence="11">
    <location>
        <begin position="454"/>
        <end position="570"/>
    </location>
</feature>
<dbReference type="CDD" id="cd00082">
    <property type="entry name" value="HisKA"/>
    <property type="match status" value="1"/>
</dbReference>